<name>A0A2X3VLZ7_9STRE</name>
<keyword evidence="3" id="KW-1185">Reference proteome</keyword>
<feature type="domain" description="ABM" evidence="1">
    <location>
        <begin position="2"/>
        <end position="93"/>
    </location>
</feature>
<organism evidence="2 3">
    <name type="scientific">Streptococcus ferus</name>
    <dbReference type="NCBI Taxonomy" id="1345"/>
    <lineage>
        <taxon>Bacteria</taxon>
        <taxon>Bacillati</taxon>
        <taxon>Bacillota</taxon>
        <taxon>Bacilli</taxon>
        <taxon>Lactobacillales</taxon>
        <taxon>Streptococcaceae</taxon>
        <taxon>Streptococcus</taxon>
    </lineage>
</organism>
<keyword evidence="2" id="KW-0560">Oxidoreductase</keyword>
<dbReference type="InterPro" id="IPR007138">
    <property type="entry name" value="ABM_dom"/>
</dbReference>
<evidence type="ECO:0000313" key="3">
    <source>
        <dbReference type="Proteomes" id="UP000249495"/>
    </source>
</evidence>
<dbReference type="PROSITE" id="PS51725">
    <property type="entry name" value="ABM"/>
    <property type="match status" value="1"/>
</dbReference>
<accession>A0A2X3VLZ7</accession>
<dbReference type="SUPFAM" id="SSF54909">
    <property type="entry name" value="Dimeric alpha+beta barrel"/>
    <property type="match status" value="1"/>
</dbReference>
<dbReference type="InterPro" id="IPR011008">
    <property type="entry name" value="Dimeric_a/b-barrel"/>
</dbReference>
<dbReference type="Pfam" id="PF03992">
    <property type="entry name" value="ABM"/>
    <property type="match status" value="1"/>
</dbReference>
<dbReference type="Gene3D" id="3.30.70.100">
    <property type="match status" value="1"/>
</dbReference>
<dbReference type="EMBL" id="LS483343">
    <property type="protein sequence ID" value="SQF40448.1"/>
    <property type="molecule type" value="Genomic_DNA"/>
</dbReference>
<dbReference type="Proteomes" id="UP000249495">
    <property type="component" value="Chromosome 1"/>
</dbReference>
<dbReference type="GO" id="GO:0004497">
    <property type="term" value="F:monooxygenase activity"/>
    <property type="evidence" value="ECO:0007669"/>
    <property type="project" value="UniProtKB-KW"/>
</dbReference>
<evidence type="ECO:0000259" key="1">
    <source>
        <dbReference type="PROSITE" id="PS51725"/>
    </source>
</evidence>
<dbReference type="AlphaFoldDB" id="A0A2X3VLZ7"/>
<proteinExistence type="predicted"/>
<protein>
    <submittedName>
        <fullName evidence="2">Antibiotic biosynthesis monooxygenase</fullName>
    </submittedName>
</protein>
<evidence type="ECO:0000313" key="2">
    <source>
        <dbReference type="EMBL" id="SQF40448.1"/>
    </source>
</evidence>
<dbReference type="KEGG" id="sfer:NCTC12278_01017"/>
<dbReference type="STRING" id="1123303.GCA_000372425_00545"/>
<sequence>MITMQLYYTGKNGNALKFAQEMEKDGIADKIRAAEGNLAYRYYQSLTDPETILLVDSWKDQAALDDHHASPMMQDILDLRQKYQLNVQAERYISDAAGIPENDRDYLKNER</sequence>
<gene>
    <name evidence="2" type="ORF">NCTC12278_01017</name>
</gene>
<reference evidence="2 3" key="1">
    <citation type="submission" date="2018-06" db="EMBL/GenBank/DDBJ databases">
        <authorList>
            <consortium name="Pathogen Informatics"/>
            <person name="Doyle S."/>
        </authorList>
    </citation>
    <scope>NUCLEOTIDE SEQUENCE [LARGE SCALE GENOMIC DNA]</scope>
    <source>
        <strain evidence="2 3">NCTC12278</strain>
    </source>
</reference>
<keyword evidence="2" id="KW-0503">Monooxygenase</keyword>